<proteinExistence type="predicted"/>
<organism evidence="6 7">
    <name type="scientific">Streptomyces cacaoi</name>
    <dbReference type="NCBI Taxonomy" id="1898"/>
    <lineage>
        <taxon>Bacteria</taxon>
        <taxon>Bacillati</taxon>
        <taxon>Actinomycetota</taxon>
        <taxon>Actinomycetes</taxon>
        <taxon>Kitasatosporales</taxon>
        <taxon>Streptomycetaceae</taxon>
        <taxon>Streptomyces</taxon>
    </lineage>
</organism>
<evidence type="ECO:0000313" key="7">
    <source>
        <dbReference type="Proteomes" id="UP000319210"/>
    </source>
</evidence>
<dbReference type="CDD" id="cd03801">
    <property type="entry name" value="GT4_PimA-like"/>
    <property type="match status" value="1"/>
</dbReference>
<sequence length="620" mass="67432">MGFDRESTPGPAADSASDDRPHRGRVVMLVCNGVSADSRVQKTARSAAAAGWDVTLLGCSPDGRPRSWHLGGATVRLLPVPTPLAHPPRTARRPLLTRPLAYRPGPTARYRAQRVKAWRDELRTRRAEVAAGGAGGVRGARAVRWWGSARLTVPRAVAKAASGWVGLRRRQLDAAVAARAAGTLRDRAAVALWQRLLGDRSWRMLWPNLYDFELAYGHVLDELRPDLIHANDFRMLGVGARAKVRARAAGREVALVWDAHEFLPGVRPWRNDVRWLPAHMAHEREYVPYADATVTVSAGLARLLRETHGLAEEPTVVLNAPEAQLTRDRPAAGPGTGVPQAPGAQDAAGAEETPGAAETSGAQAPGLRALCGVGPDVPLVVYSGSAAPQRGLDTMVEALPQLPGVHTALVVGSPTAPYVRGLRERAERLGVAERLHVLPYVPYDQVVPFLSEADAGAIPIHHWTNHEIALITKFFEYAHARLPLVVSDVRTMAATTRETGQGEVFRAQDTADYVRAVRAVLAHPGRYRAAYDRPGLLERWTWEAQARELDRLYGRLLRTATDGDHREEGDEGYADLCRGAREDRAAAGRAVRGEGAPGDRGRRGRGRGRLRERRGGALPR</sequence>
<gene>
    <name evidence="6" type="ORF">SCA03_56170</name>
</gene>
<feature type="region of interest" description="Disordered" evidence="4">
    <location>
        <begin position="584"/>
        <end position="620"/>
    </location>
</feature>
<feature type="region of interest" description="Disordered" evidence="4">
    <location>
        <begin position="322"/>
        <end position="362"/>
    </location>
</feature>
<evidence type="ECO:0000313" key="6">
    <source>
        <dbReference type="EMBL" id="GEB53066.1"/>
    </source>
</evidence>
<dbReference type="SUPFAM" id="SSF53756">
    <property type="entry name" value="UDP-Glycosyltransferase/glycogen phosphorylase"/>
    <property type="match status" value="1"/>
</dbReference>
<protein>
    <recommendedName>
        <fullName evidence="1">D-inositol 3-phosphate glycosyltransferase</fullName>
    </recommendedName>
</protein>
<keyword evidence="7" id="KW-1185">Reference proteome</keyword>
<dbReference type="RefSeq" id="WP_371863994.1">
    <property type="nucleotide sequence ID" value="NZ_BJMM01000042.1"/>
</dbReference>
<feature type="compositionally biased region" description="Low complexity" evidence="4">
    <location>
        <begin position="339"/>
        <end position="362"/>
    </location>
</feature>
<dbReference type="Pfam" id="PF13439">
    <property type="entry name" value="Glyco_transf_4"/>
    <property type="match status" value="1"/>
</dbReference>
<dbReference type="AlphaFoldDB" id="A0A4Y3R5U1"/>
<dbReference type="Gene3D" id="3.40.50.2000">
    <property type="entry name" value="Glycogen Phosphorylase B"/>
    <property type="match status" value="2"/>
</dbReference>
<dbReference type="PANTHER" id="PTHR12526:SF600">
    <property type="entry name" value="GLYCOSYL TRANSFERASE GROUP 1"/>
    <property type="match status" value="1"/>
</dbReference>
<dbReference type="PANTHER" id="PTHR12526">
    <property type="entry name" value="GLYCOSYLTRANSFERASE"/>
    <property type="match status" value="1"/>
</dbReference>
<keyword evidence="2" id="KW-0328">Glycosyltransferase</keyword>
<dbReference type="GO" id="GO:0016757">
    <property type="term" value="F:glycosyltransferase activity"/>
    <property type="evidence" value="ECO:0007669"/>
    <property type="project" value="UniProtKB-KW"/>
</dbReference>
<evidence type="ECO:0000256" key="4">
    <source>
        <dbReference type="SAM" id="MobiDB-lite"/>
    </source>
</evidence>
<dbReference type="Proteomes" id="UP000319210">
    <property type="component" value="Unassembled WGS sequence"/>
</dbReference>
<evidence type="ECO:0000256" key="2">
    <source>
        <dbReference type="ARBA" id="ARBA00022676"/>
    </source>
</evidence>
<evidence type="ECO:0000256" key="3">
    <source>
        <dbReference type="ARBA" id="ARBA00022679"/>
    </source>
</evidence>
<evidence type="ECO:0000259" key="5">
    <source>
        <dbReference type="Pfam" id="PF13439"/>
    </source>
</evidence>
<feature type="region of interest" description="Disordered" evidence="4">
    <location>
        <begin position="1"/>
        <end position="24"/>
    </location>
</feature>
<feature type="domain" description="Glycosyltransferase subfamily 4-like N-terminal" evidence="5">
    <location>
        <begin position="167"/>
        <end position="317"/>
    </location>
</feature>
<dbReference type="Pfam" id="PF13692">
    <property type="entry name" value="Glyco_trans_1_4"/>
    <property type="match status" value="1"/>
</dbReference>
<dbReference type="InterPro" id="IPR028098">
    <property type="entry name" value="Glyco_trans_4-like_N"/>
</dbReference>
<reference evidence="6 7" key="1">
    <citation type="submission" date="2019-06" db="EMBL/GenBank/DDBJ databases">
        <title>Whole genome shotgun sequence of Streptomyces cacaoi subsp. cacaoi NBRC 12748.</title>
        <authorList>
            <person name="Hosoyama A."/>
            <person name="Uohara A."/>
            <person name="Ohji S."/>
            <person name="Ichikawa N."/>
        </authorList>
    </citation>
    <scope>NUCLEOTIDE SEQUENCE [LARGE SCALE GENOMIC DNA]</scope>
    <source>
        <strain evidence="6 7">NBRC 12748</strain>
    </source>
</reference>
<keyword evidence="3" id="KW-0808">Transferase</keyword>
<name>A0A4Y3R5U1_STRCI</name>
<accession>A0A4Y3R5U1</accession>
<evidence type="ECO:0000256" key="1">
    <source>
        <dbReference type="ARBA" id="ARBA00021292"/>
    </source>
</evidence>
<comment type="caution">
    <text evidence="6">The sequence shown here is derived from an EMBL/GenBank/DDBJ whole genome shotgun (WGS) entry which is preliminary data.</text>
</comment>
<feature type="compositionally biased region" description="Basic residues" evidence="4">
    <location>
        <begin position="602"/>
        <end position="612"/>
    </location>
</feature>
<dbReference type="EMBL" id="BJMM01000042">
    <property type="protein sequence ID" value="GEB53066.1"/>
    <property type="molecule type" value="Genomic_DNA"/>
</dbReference>